<evidence type="ECO:0000256" key="2">
    <source>
        <dbReference type="ARBA" id="ARBA00023033"/>
    </source>
</evidence>
<dbReference type="InterPro" id="IPR044560">
    <property type="entry name" value="MOase"/>
</dbReference>
<dbReference type="PRINTS" id="PR00420">
    <property type="entry name" value="RNGMNOXGNASE"/>
</dbReference>
<reference evidence="6" key="1">
    <citation type="journal article" date="2019" name="Int. J. Syst. Evol. Microbiol.">
        <title>The Global Catalogue of Microorganisms (GCM) 10K type strain sequencing project: providing services to taxonomists for standard genome sequencing and annotation.</title>
        <authorList>
            <consortium name="The Broad Institute Genomics Platform"/>
            <consortium name="The Broad Institute Genome Sequencing Center for Infectious Disease"/>
            <person name="Wu L."/>
            <person name="Ma J."/>
        </authorList>
    </citation>
    <scope>NUCLEOTIDE SEQUENCE [LARGE SCALE GENOMIC DNA]</scope>
    <source>
        <strain evidence="6">CCUG 62114</strain>
    </source>
</reference>
<comment type="caution">
    <text evidence="5">The sequence shown here is derived from an EMBL/GenBank/DDBJ whole genome shotgun (WGS) entry which is preliminary data.</text>
</comment>
<dbReference type="RefSeq" id="WP_377713440.1">
    <property type="nucleotide sequence ID" value="NZ_JBHTJM010000003.1"/>
</dbReference>
<evidence type="ECO:0000259" key="4">
    <source>
        <dbReference type="Pfam" id="PF01494"/>
    </source>
</evidence>
<dbReference type="InterPro" id="IPR036188">
    <property type="entry name" value="FAD/NAD-bd_sf"/>
</dbReference>
<dbReference type="PANTHER" id="PTHR45934:SF9">
    <property type="entry name" value="FAD_NAD(P)-BINDING OXIDOREDUCTASE FAMILY PROTEIN"/>
    <property type="match status" value="1"/>
</dbReference>
<keyword evidence="1" id="KW-0560">Oxidoreductase</keyword>
<dbReference type="Gene3D" id="3.50.50.60">
    <property type="entry name" value="FAD/NAD(P)-binding domain"/>
    <property type="match status" value="1"/>
</dbReference>
<dbReference type="PANTHER" id="PTHR45934">
    <property type="entry name" value="FAD/NAD(P)-BINDING OXIDOREDUCTASE FAMILY PROTEIN"/>
    <property type="match status" value="1"/>
</dbReference>
<dbReference type="SUPFAM" id="SSF51905">
    <property type="entry name" value="FAD/NAD(P)-binding domain"/>
    <property type="match status" value="1"/>
</dbReference>
<evidence type="ECO:0000313" key="5">
    <source>
        <dbReference type="EMBL" id="MFD0963090.1"/>
    </source>
</evidence>
<evidence type="ECO:0000313" key="6">
    <source>
        <dbReference type="Proteomes" id="UP001596997"/>
    </source>
</evidence>
<accession>A0ABW3HZV8</accession>
<name>A0ABW3HZV8_9FLAO</name>
<feature type="domain" description="FAD-binding" evidence="4">
    <location>
        <begin position="5"/>
        <end position="308"/>
    </location>
</feature>
<gene>
    <name evidence="5" type="ORF">ACFQ1O_03615</name>
</gene>
<protein>
    <submittedName>
        <fullName evidence="5">FAD-dependent monooxygenase</fullName>
    </submittedName>
</protein>
<dbReference type="EMBL" id="JBHTJM010000003">
    <property type="protein sequence ID" value="MFD0963090.1"/>
    <property type="molecule type" value="Genomic_DNA"/>
</dbReference>
<sequence>MKIDILGAGIGGLTTAVALEQKGIDYTIYESAETIKLAGTGIIMANNAMQVFQKLGLREELEALGNHISSLNITEASLKTVSKVDLSYFEQKYQVKNVAVHRGVLQQMLLKHIDTSKLKLGKRLVQINKEHPYTLKFDDGTTASSQAIIGADGIHSVVRKEFFPKFQIRKAKQVCWRGVVKYELPQDLIGELKEAWYNNLRFGFVQIAKDKVYWYALTTFNNSIDEHQKDQLKEKFNKFHPIVGELIGLTPVDQIHTDEVSDLKPISSWATGNVCLLGDAAHAMTPNLGQGACQAIEDAYVLSECLEKYPLQEAFKKYQKLRIAKAQSLVKTSWHIGKMAHVKNPFLAKCVNFMLKNSPEVMRKKQSEKLFKIATV</sequence>
<keyword evidence="2 5" id="KW-0503">Monooxygenase</keyword>
<dbReference type="GO" id="GO:0004497">
    <property type="term" value="F:monooxygenase activity"/>
    <property type="evidence" value="ECO:0007669"/>
    <property type="project" value="UniProtKB-KW"/>
</dbReference>
<proteinExistence type="inferred from homology"/>
<keyword evidence="6" id="KW-1185">Reference proteome</keyword>
<dbReference type="Proteomes" id="UP001596997">
    <property type="component" value="Unassembled WGS sequence"/>
</dbReference>
<organism evidence="5 6">
    <name type="scientific">Pseudofulvibacter geojedonensis</name>
    <dbReference type="NCBI Taxonomy" id="1123758"/>
    <lineage>
        <taxon>Bacteria</taxon>
        <taxon>Pseudomonadati</taxon>
        <taxon>Bacteroidota</taxon>
        <taxon>Flavobacteriia</taxon>
        <taxon>Flavobacteriales</taxon>
        <taxon>Flavobacteriaceae</taxon>
        <taxon>Pseudofulvibacter</taxon>
    </lineage>
</organism>
<evidence type="ECO:0000256" key="1">
    <source>
        <dbReference type="ARBA" id="ARBA00023002"/>
    </source>
</evidence>
<comment type="similarity">
    <text evidence="3">Belongs to the 3-hydroxybenzoate 6-hydroxylase family.</text>
</comment>
<dbReference type="InterPro" id="IPR002938">
    <property type="entry name" value="FAD-bd"/>
</dbReference>
<evidence type="ECO:0000256" key="3">
    <source>
        <dbReference type="ARBA" id="ARBA00024018"/>
    </source>
</evidence>
<dbReference type="Pfam" id="PF01494">
    <property type="entry name" value="FAD_binding_3"/>
    <property type="match status" value="1"/>
</dbReference>